<evidence type="ECO:0000256" key="2">
    <source>
        <dbReference type="ARBA" id="ARBA00022598"/>
    </source>
</evidence>
<dbReference type="STRING" id="62708.A0A420IAA8"/>
<accession>A0A420IAA8</accession>
<comment type="caution">
    <text evidence="4">The sequence shown here is derived from an EMBL/GenBank/DDBJ whole genome shotgun (WGS) entry which is preliminary data.</text>
</comment>
<dbReference type="Gene3D" id="3.30.300.30">
    <property type="match status" value="1"/>
</dbReference>
<feature type="domain" description="AMP-dependent synthetase/ligase" evidence="3">
    <location>
        <begin position="65"/>
        <end position="444"/>
    </location>
</feature>
<protein>
    <submittedName>
        <fullName evidence="4">Isopenicillin N epimerase component 1</fullName>
    </submittedName>
</protein>
<dbReference type="GO" id="GO:0005777">
    <property type="term" value="C:peroxisome"/>
    <property type="evidence" value="ECO:0007669"/>
    <property type="project" value="TreeGrafter"/>
</dbReference>
<dbReference type="EMBL" id="MCBQ01010096">
    <property type="protein sequence ID" value="RKF71489.1"/>
    <property type="molecule type" value="Genomic_DNA"/>
</dbReference>
<dbReference type="GO" id="GO:0009898">
    <property type="term" value="C:cytoplasmic side of plasma membrane"/>
    <property type="evidence" value="ECO:0007669"/>
    <property type="project" value="TreeGrafter"/>
</dbReference>
<gene>
    <name evidence="4" type="ORF">GcM3_100008</name>
</gene>
<dbReference type="InterPro" id="IPR045851">
    <property type="entry name" value="AMP-bd_C_sf"/>
</dbReference>
<dbReference type="Proteomes" id="UP000283383">
    <property type="component" value="Unassembled WGS sequence"/>
</dbReference>
<dbReference type="AlphaFoldDB" id="A0A420IAA8"/>
<dbReference type="FunFam" id="3.30.300.30:FF:000002">
    <property type="entry name" value="Long-chain fatty acid transport protein 1"/>
    <property type="match status" value="1"/>
</dbReference>
<dbReference type="PANTHER" id="PTHR43107">
    <property type="entry name" value="LONG-CHAIN FATTY ACID TRANSPORT PROTEIN"/>
    <property type="match status" value="1"/>
</dbReference>
<dbReference type="GO" id="GO:0044539">
    <property type="term" value="P:long-chain fatty acid import into cell"/>
    <property type="evidence" value="ECO:0007669"/>
    <property type="project" value="TreeGrafter"/>
</dbReference>
<keyword evidence="5" id="KW-1185">Reference proteome</keyword>
<comment type="similarity">
    <text evidence="1">Belongs to the ATP-dependent AMP-binding enzyme family.</text>
</comment>
<organism evidence="4 5">
    <name type="scientific">Golovinomyces cichoracearum</name>
    <dbReference type="NCBI Taxonomy" id="62708"/>
    <lineage>
        <taxon>Eukaryota</taxon>
        <taxon>Fungi</taxon>
        <taxon>Dikarya</taxon>
        <taxon>Ascomycota</taxon>
        <taxon>Pezizomycotina</taxon>
        <taxon>Leotiomycetes</taxon>
        <taxon>Erysiphales</taxon>
        <taxon>Erysiphaceae</taxon>
        <taxon>Golovinomyces</taxon>
    </lineage>
</organism>
<dbReference type="GO" id="GO:0005324">
    <property type="term" value="F:long-chain fatty acid transmembrane transporter activity"/>
    <property type="evidence" value="ECO:0007669"/>
    <property type="project" value="TreeGrafter"/>
</dbReference>
<dbReference type="InterPro" id="IPR042099">
    <property type="entry name" value="ANL_N_sf"/>
</dbReference>
<reference evidence="4 5" key="1">
    <citation type="journal article" date="2018" name="BMC Genomics">
        <title>Comparative genome analyses reveal sequence features reflecting distinct modes of host-adaptation between dicot and monocot powdery mildew.</title>
        <authorList>
            <person name="Wu Y."/>
            <person name="Ma X."/>
            <person name="Pan Z."/>
            <person name="Kale S.D."/>
            <person name="Song Y."/>
            <person name="King H."/>
            <person name="Zhang Q."/>
            <person name="Presley C."/>
            <person name="Deng X."/>
            <person name="Wei C.I."/>
            <person name="Xiao S."/>
        </authorList>
    </citation>
    <scope>NUCLEOTIDE SEQUENCE [LARGE SCALE GENOMIC DNA]</scope>
    <source>
        <strain evidence="4">UMSG3</strain>
    </source>
</reference>
<dbReference type="SUPFAM" id="SSF56801">
    <property type="entry name" value="Acetyl-CoA synthetase-like"/>
    <property type="match status" value="1"/>
</dbReference>
<evidence type="ECO:0000256" key="1">
    <source>
        <dbReference type="ARBA" id="ARBA00006432"/>
    </source>
</evidence>
<dbReference type="InterPro" id="IPR000873">
    <property type="entry name" value="AMP-dep_synth/lig_dom"/>
</dbReference>
<name>A0A420IAA8_9PEZI</name>
<dbReference type="GO" id="GO:0005811">
    <property type="term" value="C:lipid droplet"/>
    <property type="evidence" value="ECO:0007669"/>
    <property type="project" value="TreeGrafter"/>
</dbReference>
<dbReference type="Gene3D" id="3.40.50.12780">
    <property type="entry name" value="N-terminal domain of ligase-like"/>
    <property type="match status" value="1"/>
</dbReference>
<evidence type="ECO:0000313" key="5">
    <source>
        <dbReference type="Proteomes" id="UP000283383"/>
    </source>
</evidence>
<dbReference type="GO" id="GO:0004467">
    <property type="term" value="F:long-chain fatty acid-CoA ligase activity"/>
    <property type="evidence" value="ECO:0007669"/>
    <property type="project" value="TreeGrafter"/>
</dbReference>
<dbReference type="Pfam" id="PF00501">
    <property type="entry name" value="AMP-binding"/>
    <property type="match status" value="1"/>
</dbReference>
<sequence length="632" mass="71959">MVQATGAAIVAGTVLAGMYAEAKFALYKDLTTLKKIKQSEQKFNEAGESKLKKAKKNRTSLYYLFEESVLRRPNEECIWSREGIYSWSQVYRKVNQYGNWFLSLNVRAGDFVAIYLTNSPDFMFVWLGLLSIGAAPVLINTNLTGNALLHCLKIGSANILLVDEDEGVRERVESTREIITKETGITIITLLKETKNEIYQFESKRPDDSHRTNTKGDSPMALFYTRYVVMNNDHRKLLIKAVVQLAFQRLFRSMYNVVTTWYICMPLYHATGGMIALSGIMNGSVIAIGKKFSTTNFWRDIHDSQATWLCYVGEIARYLLLAPPSSLDTGHNVKGVFGNGLRPDVWIKFRDRFKIDTIIEFFSSSEGVFTVTNNCRGDYLAKAVGHHGALFRFLTRNVIVPVLIDTVTGDIVRDPKTGFAYRQPYEKGGEIIVKAVDTNIFPGYRGDDKATEKKFAHGVFQKGDLWYRTGDALRRTNDGRWFFMDRLGDTYRWKGENVSTAEVAETLGQYPGIVQANVYGITLPNHDGKVGCAAIYIDPKLRDTFDFSDFFRHNHSLLSKHAVPQFLRILKEVSFTHNFKQNKVTLREEGVDPEKVSSHDEILWIGREEKGLTYRKFLPIDWNNLKCGKSRL</sequence>
<keyword evidence="2" id="KW-0436">Ligase</keyword>
<evidence type="ECO:0000313" key="4">
    <source>
        <dbReference type="EMBL" id="RKF71489.1"/>
    </source>
</evidence>
<evidence type="ECO:0000259" key="3">
    <source>
        <dbReference type="Pfam" id="PF00501"/>
    </source>
</evidence>
<proteinExistence type="inferred from homology"/>
<dbReference type="PANTHER" id="PTHR43107:SF6">
    <property type="entry name" value="ACYL-COA SYNTHETASE FAMILY PROTEIN (CEFD1), PUTATIVE (AFU_ORTHOLOGUE AFUA_6G03630)-RELATED"/>
    <property type="match status" value="1"/>
</dbReference>